<reference evidence="6 7" key="1">
    <citation type="journal article" date="2016" name="Genome Announc.">
        <title>Draft Genome Sequence of the Anaerobic Ammonium-Oxidizing Bacterium 'Candidatus Brocadia sp. 40'.</title>
        <authorList>
            <person name="Ali M."/>
            <person name="Haroon M.F."/>
            <person name="Narita Y."/>
            <person name="Zhang L."/>
            <person name="Rangel Shaw D."/>
            <person name="Okabe S."/>
            <person name="Saikaly P.E."/>
        </authorList>
    </citation>
    <scope>NUCLEOTIDE SEQUENCE [LARGE SCALE GENOMIC DNA]</scope>
    <source>
        <strain evidence="6 7">40</strain>
    </source>
</reference>
<dbReference type="SUPFAM" id="SSF69593">
    <property type="entry name" value="Glycerol-3-phosphate (1)-acyltransferase"/>
    <property type="match status" value="1"/>
</dbReference>
<protein>
    <recommendedName>
        <fullName evidence="5">Phospholipid/glycerol acyltransferase domain-containing protein</fullName>
    </recommendedName>
</protein>
<keyword evidence="4" id="KW-1133">Transmembrane helix</keyword>
<sequence length="221" mass="24969">MSFYAKYPRLLGFLNNCFFFVLRVIGLVLLKIFFQIQAQHKGCIPRKGPLIVAANHFSYMDPVALQAMFPRRIAFMMTERYYEGRGKLLFQILHCICVKEKGSNTTALRQGLEVLKKSDVLGIFPEGGVSREGQLQQGNPGIGFLAIKSGAPVIPAFISGTYKALPKGAKIPKISRIKIIFGKPLIFQQVGEREKKKGMEEITQTIMEHIEKLPFFDRQTE</sequence>
<keyword evidence="2" id="KW-0808">Transferase</keyword>
<proteinExistence type="predicted"/>
<feature type="domain" description="Phospholipid/glycerol acyltransferase" evidence="5">
    <location>
        <begin position="50"/>
        <end position="161"/>
    </location>
</feature>
<dbReference type="AlphaFoldDB" id="A0A1V6M0R8"/>
<dbReference type="PANTHER" id="PTHR10434">
    <property type="entry name" value="1-ACYL-SN-GLYCEROL-3-PHOSPHATE ACYLTRANSFERASE"/>
    <property type="match status" value="1"/>
</dbReference>
<keyword evidence="4" id="KW-0472">Membrane</keyword>
<comment type="caution">
    <text evidence="6">The sequence shown here is derived from an EMBL/GenBank/DDBJ whole genome shotgun (WGS) entry which is preliminary data.</text>
</comment>
<gene>
    <name evidence="6" type="ORF">BIY37_05500</name>
</gene>
<dbReference type="GO" id="GO:0003841">
    <property type="term" value="F:1-acylglycerol-3-phosphate O-acyltransferase activity"/>
    <property type="evidence" value="ECO:0007669"/>
    <property type="project" value="TreeGrafter"/>
</dbReference>
<dbReference type="GO" id="GO:0006654">
    <property type="term" value="P:phosphatidic acid biosynthetic process"/>
    <property type="evidence" value="ECO:0007669"/>
    <property type="project" value="TreeGrafter"/>
</dbReference>
<accession>A0A1V6M0R8</accession>
<comment type="pathway">
    <text evidence="1">Lipid metabolism.</text>
</comment>
<feature type="transmembrane region" description="Helical" evidence="4">
    <location>
        <begin position="12"/>
        <end position="34"/>
    </location>
</feature>
<evidence type="ECO:0000313" key="6">
    <source>
        <dbReference type="EMBL" id="OQD46001.1"/>
    </source>
</evidence>
<evidence type="ECO:0000256" key="3">
    <source>
        <dbReference type="ARBA" id="ARBA00023315"/>
    </source>
</evidence>
<name>A0A1V6M0R8_9BACT</name>
<evidence type="ECO:0000313" key="7">
    <source>
        <dbReference type="Proteomes" id="UP000242219"/>
    </source>
</evidence>
<evidence type="ECO:0000259" key="5">
    <source>
        <dbReference type="SMART" id="SM00563"/>
    </source>
</evidence>
<evidence type="ECO:0000256" key="2">
    <source>
        <dbReference type="ARBA" id="ARBA00022679"/>
    </source>
</evidence>
<dbReference type="InterPro" id="IPR002123">
    <property type="entry name" value="Plipid/glycerol_acylTrfase"/>
</dbReference>
<dbReference type="CDD" id="cd07989">
    <property type="entry name" value="LPLAT_AGPAT-like"/>
    <property type="match status" value="1"/>
</dbReference>
<evidence type="ECO:0000256" key="1">
    <source>
        <dbReference type="ARBA" id="ARBA00005189"/>
    </source>
</evidence>
<dbReference type="Proteomes" id="UP000242219">
    <property type="component" value="Unassembled WGS sequence"/>
</dbReference>
<dbReference type="Pfam" id="PF01553">
    <property type="entry name" value="Acyltransferase"/>
    <property type="match status" value="1"/>
</dbReference>
<dbReference type="SMART" id="SM00563">
    <property type="entry name" value="PlsC"/>
    <property type="match status" value="1"/>
</dbReference>
<dbReference type="EMBL" id="MJUW02000064">
    <property type="protein sequence ID" value="OQD46001.1"/>
    <property type="molecule type" value="Genomic_DNA"/>
</dbReference>
<keyword evidence="3" id="KW-0012">Acyltransferase</keyword>
<organism evidence="6 7">
    <name type="scientific">Candidatus Brocadia sapporoensis</name>
    <dbReference type="NCBI Taxonomy" id="392547"/>
    <lineage>
        <taxon>Bacteria</taxon>
        <taxon>Pseudomonadati</taxon>
        <taxon>Planctomycetota</taxon>
        <taxon>Candidatus Brocadiia</taxon>
        <taxon>Candidatus Brocadiales</taxon>
        <taxon>Candidatus Brocadiaceae</taxon>
        <taxon>Candidatus Brocadia</taxon>
    </lineage>
</organism>
<evidence type="ECO:0000256" key="4">
    <source>
        <dbReference type="SAM" id="Phobius"/>
    </source>
</evidence>
<dbReference type="PANTHER" id="PTHR10434:SF40">
    <property type="entry name" value="1-ACYL-SN-GLYCEROL-3-PHOSPHATE ACYLTRANSFERASE"/>
    <property type="match status" value="1"/>
</dbReference>
<keyword evidence="7" id="KW-1185">Reference proteome</keyword>
<keyword evidence="4" id="KW-0812">Transmembrane</keyword>